<evidence type="ECO:0000313" key="1">
    <source>
        <dbReference type="EMBL" id="KAI0042833.1"/>
    </source>
</evidence>
<proteinExistence type="predicted"/>
<protein>
    <submittedName>
        <fullName evidence="1">Uncharacterized protein</fullName>
    </submittedName>
</protein>
<sequence length="962" mass="100366">MAKHVLLATLVLVASGVAKAQVACENYGVPTTGSASCSCPPGFGGPTCSSPACGGDIFQDEQRPLVSGASTTALANVTSSGCACEAGWTGVGCNVCQSPTVCQSAFNAAGGSTPGVSDSGLNNTLTCNTASRVWAAGEMSCDVSNPMLQAIYPLSSTLTILRTLNTSLTPSPNRTSFGPSGSIYAQLWYAGVEQFYCAASTCSQTTTNGSVSWACHDLACTCRPGATFCGGLPAANLTATIDALGGDLTIACDAGGGCAFQQATLQSLFGSQGLPLSGCTFGECVRQGVIDADADGSSDSGGGGGGSGLSGGVIAGLAVVGSLIGLALLGLAVGWWRQRRLRRGGAGNRYHGGVAVEWTDISYVVSRAGGSAGWRAFRGRRMSDEKVVLDGVSGKVEPGEMLGILGPSGAGKTTLIEILSAKRKSGVTTGAVSFPARTTSGVRAAPRIGFVPQQDVLPEMLTVHEALLFAARLRLPEGVSAAEKRQRVEDVIEQLGLVNVRDSRIGGGEGRGISGGERRRVSIGLELVASPDVLLLDEPTSGLDSVSAAKVAAVLHAVAHDAENPTAVVASIHQPNSRLYQTFDRILLLAQGRALYEGPGGFAPADHFTAQGVPYQVGYNVADHLLDLASESALPSNGSVGSLGDGGGKAVEAVVEDVEKGGSSGTGRWRNALTAGASAGCVAAFLTQLEVLAGREWKIMRRDKTLVLTHVGVACVLGVFCGGLYFNTDDTIAGFQSRIGCLFFLGALIAFSSLSALYNVVEHRPLFLRERSNSYYSPTAWMLSRFIFDVVPLRIIPTIIVSTITYWMAGLAPHPANFFKFLFILVLYTLAMTLFNFLLATLFVNGGLALLLSALSALYQMTYAGFFVHLHAIPPVLRWLQWLCPLKYMLEALAVNEVGAGLAIQDTLQGVPVDVSATLIMNLLFGFGDKNYYRDVLVLFAFIAGFGAGVIGVVWFKMRETR</sequence>
<evidence type="ECO:0000313" key="2">
    <source>
        <dbReference type="Proteomes" id="UP000814033"/>
    </source>
</evidence>
<gene>
    <name evidence="1" type="ORF">FA95DRAFT_513015</name>
</gene>
<accession>A0ACB8RH56</accession>
<comment type="caution">
    <text evidence="1">The sequence shown here is derived from an EMBL/GenBank/DDBJ whole genome shotgun (WGS) entry which is preliminary data.</text>
</comment>
<dbReference type="EMBL" id="MU276045">
    <property type="protein sequence ID" value="KAI0042833.1"/>
    <property type="molecule type" value="Genomic_DNA"/>
</dbReference>
<keyword evidence="2" id="KW-1185">Reference proteome</keyword>
<organism evidence="1 2">
    <name type="scientific">Auriscalpium vulgare</name>
    <dbReference type="NCBI Taxonomy" id="40419"/>
    <lineage>
        <taxon>Eukaryota</taxon>
        <taxon>Fungi</taxon>
        <taxon>Dikarya</taxon>
        <taxon>Basidiomycota</taxon>
        <taxon>Agaricomycotina</taxon>
        <taxon>Agaricomycetes</taxon>
        <taxon>Russulales</taxon>
        <taxon>Auriscalpiaceae</taxon>
        <taxon>Auriscalpium</taxon>
    </lineage>
</organism>
<dbReference type="Proteomes" id="UP000814033">
    <property type="component" value="Unassembled WGS sequence"/>
</dbReference>
<reference evidence="1" key="2">
    <citation type="journal article" date="2022" name="New Phytol.">
        <title>Evolutionary transition to the ectomycorrhizal habit in the genomes of a hyperdiverse lineage of mushroom-forming fungi.</title>
        <authorList>
            <person name="Looney B."/>
            <person name="Miyauchi S."/>
            <person name="Morin E."/>
            <person name="Drula E."/>
            <person name="Courty P.E."/>
            <person name="Kohler A."/>
            <person name="Kuo A."/>
            <person name="LaButti K."/>
            <person name="Pangilinan J."/>
            <person name="Lipzen A."/>
            <person name="Riley R."/>
            <person name="Andreopoulos W."/>
            <person name="He G."/>
            <person name="Johnson J."/>
            <person name="Nolan M."/>
            <person name="Tritt A."/>
            <person name="Barry K.W."/>
            <person name="Grigoriev I.V."/>
            <person name="Nagy L.G."/>
            <person name="Hibbett D."/>
            <person name="Henrissat B."/>
            <person name="Matheny P.B."/>
            <person name="Labbe J."/>
            <person name="Martin F.M."/>
        </authorList>
    </citation>
    <scope>NUCLEOTIDE SEQUENCE</scope>
    <source>
        <strain evidence="1">FP105234-sp</strain>
    </source>
</reference>
<reference evidence="1" key="1">
    <citation type="submission" date="2021-02" db="EMBL/GenBank/DDBJ databases">
        <authorList>
            <consortium name="DOE Joint Genome Institute"/>
            <person name="Ahrendt S."/>
            <person name="Looney B.P."/>
            <person name="Miyauchi S."/>
            <person name="Morin E."/>
            <person name="Drula E."/>
            <person name="Courty P.E."/>
            <person name="Chicoki N."/>
            <person name="Fauchery L."/>
            <person name="Kohler A."/>
            <person name="Kuo A."/>
            <person name="Labutti K."/>
            <person name="Pangilinan J."/>
            <person name="Lipzen A."/>
            <person name="Riley R."/>
            <person name="Andreopoulos W."/>
            <person name="He G."/>
            <person name="Johnson J."/>
            <person name="Barry K.W."/>
            <person name="Grigoriev I.V."/>
            <person name="Nagy L."/>
            <person name="Hibbett D."/>
            <person name="Henrissat B."/>
            <person name="Matheny P.B."/>
            <person name="Labbe J."/>
            <person name="Martin F."/>
        </authorList>
    </citation>
    <scope>NUCLEOTIDE SEQUENCE</scope>
    <source>
        <strain evidence="1">FP105234-sp</strain>
    </source>
</reference>
<name>A0ACB8RH56_9AGAM</name>